<name>A0A1X6Y3S4_9RHOB</name>
<evidence type="ECO:0000313" key="1">
    <source>
        <dbReference type="EMBL" id="SLN09504.1"/>
    </source>
</evidence>
<dbReference type="Proteomes" id="UP000193570">
    <property type="component" value="Unassembled WGS sequence"/>
</dbReference>
<reference evidence="1 2" key="1">
    <citation type="submission" date="2017-03" db="EMBL/GenBank/DDBJ databases">
        <authorList>
            <person name="Afonso C.L."/>
            <person name="Miller P.J."/>
            <person name="Scott M.A."/>
            <person name="Spackman E."/>
            <person name="Goraichik I."/>
            <person name="Dimitrov K.M."/>
            <person name="Suarez D.L."/>
            <person name="Swayne D.E."/>
        </authorList>
    </citation>
    <scope>NUCLEOTIDE SEQUENCE [LARGE SCALE GENOMIC DNA]</scope>
    <source>
        <strain evidence="1 2">CECT 8625</strain>
    </source>
</reference>
<gene>
    <name evidence="1" type="ORF">ROJ8625_00003</name>
</gene>
<keyword evidence="2" id="KW-1185">Reference proteome</keyword>
<dbReference type="AlphaFoldDB" id="A0A1X6Y3S4"/>
<protein>
    <submittedName>
        <fullName evidence="1">Uncharacterized protein</fullName>
    </submittedName>
</protein>
<organism evidence="1 2">
    <name type="scientific">Roseivivax jejudonensis</name>
    <dbReference type="NCBI Taxonomy" id="1529041"/>
    <lineage>
        <taxon>Bacteria</taxon>
        <taxon>Pseudomonadati</taxon>
        <taxon>Pseudomonadota</taxon>
        <taxon>Alphaproteobacteria</taxon>
        <taxon>Rhodobacterales</taxon>
        <taxon>Roseobacteraceae</taxon>
        <taxon>Roseivivax</taxon>
    </lineage>
</organism>
<accession>A0A1X6Y3S4</accession>
<proteinExistence type="predicted"/>
<evidence type="ECO:0000313" key="2">
    <source>
        <dbReference type="Proteomes" id="UP000193570"/>
    </source>
</evidence>
<dbReference type="EMBL" id="FWFK01000001">
    <property type="protein sequence ID" value="SLN09504.1"/>
    <property type="molecule type" value="Genomic_DNA"/>
</dbReference>
<sequence>MGRPLTPQQLRDAAEVATATGTTIVIEAGGRVYRIAPGVDSFPVTATEKDRAACDKAFGVSG</sequence>